<reference evidence="6 7" key="1">
    <citation type="submission" date="2023-08" db="EMBL/GenBank/DDBJ databases">
        <title>Black Yeasts Isolated from many extreme environments.</title>
        <authorList>
            <person name="Coleine C."/>
            <person name="Stajich J.E."/>
            <person name="Selbmann L."/>
        </authorList>
    </citation>
    <scope>NUCLEOTIDE SEQUENCE [LARGE SCALE GENOMIC DNA]</scope>
    <source>
        <strain evidence="6 7">CCFEE 5910</strain>
    </source>
</reference>
<dbReference type="FunFam" id="1.10.30.10:FF:000041">
    <property type="entry name" value="HMG box family protein"/>
    <property type="match status" value="1"/>
</dbReference>
<accession>A0AAN7YBN6</accession>
<evidence type="ECO:0000256" key="2">
    <source>
        <dbReference type="ARBA" id="ARBA00023125"/>
    </source>
</evidence>
<keyword evidence="3" id="KW-0804">Transcription</keyword>
<dbReference type="EMBL" id="JAVRRJ010000003">
    <property type="protein sequence ID" value="KAK5087060.1"/>
    <property type="molecule type" value="Genomic_DNA"/>
</dbReference>
<dbReference type="GO" id="GO:0001228">
    <property type="term" value="F:DNA-binding transcription activator activity, RNA polymerase II-specific"/>
    <property type="evidence" value="ECO:0007669"/>
    <property type="project" value="TreeGrafter"/>
</dbReference>
<dbReference type="PROSITE" id="PS50118">
    <property type="entry name" value="HMG_BOX_2"/>
    <property type="match status" value="1"/>
</dbReference>
<dbReference type="GO" id="GO:0030154">
    <property type="term" value="P:cell differentiation"/>
    <property type="evidence" value="ECO:0007669"/>
    <property type="project" value="TreeGrafter"/>
</dbReference>
<dbReference type="SUPFAM" id="SSF47095">
    <property type="entry name" value="HMG-box"/>
    <property type="match status" value="1"/>
</dbReference>
<name>A0AAN7YBN6_9EURO</name>
<dbReference type="PANTHER" id="PTHR10270">
    <property type="entry name" value="SOX TRANSCRIPTION FACTOR"/>
    <property type="match status" value="1"/>
</dbReference>
<feature type="DNA-binding region" description="HMG box" evidence="4">
    <location>
        <begin position="131"/>
        <end position="199"/>
    </location>
</feature>
<keyword evidence="1" id="KW-0805">Transcription regulation</keyword>
<evidence type="ECO:0000256" key="3">
    <source>
        <dbReference type="ARBA" id="ARBA00023163"/>
    </source>
</evidence>
<evidence type="ECO:0000313" key="6">
    <source>
        <dbReference type="EMBL" id="KAK5087060.1"/>
    </source>
</evidence>
<evidence type="ECO:0000313" key="7">
    <source>
        <dbReference type="Proteomes" id="UP001309876"/>
    </source>
</evidence>
<dbReference type="GO" id="GO:0000978">
    <property type="term" value="F:RNA polymerase II cis-regulatory region sequence-specific DNA binding"/>
    <property type="evidence" value="ECO:0007669"/>
    <property type="project" value="TreeGrafter"/>
</dbReference>
<dbReference type="GO" id="GO:0005634">
    <property type="term" value="C:nucleus"/>
    <property type="evidence" value="ECO:0007669"/>
    <property type="project" value="UniProtKB-UniRule"/>
</dbReference>
<proteinExistence type="predicted"/>
<evidence type="ECO:0000259" key="5">
    <source>
        <dbReference type="PROSITE" id="PS50118"/>
    </source>
</evidence>
<evidence type="ECO:0000256" key="1">
    <source>
        <dbReference type="ARBA" id="ARBA00023015"/>
    </source>
</evidence>
<dbReference type="GO" id="GO:0000122">
    <property type="term" value="P:negative regulation of transcription by RNA polymerase II"/>
    <property type="evidence" value="ECO:0007669"/>
    <property type="project" value="TreeGrafter"/>
</dbReference>
<dbReference type="Gene3D" id="1.10.30.10">
    <property type="entry name" value="High mobility group box domain"/>
    <property type="match status" value="1"/>
</dbReference>
<dbReference type="InterPro" id="IPR009071">
    <property type="entry name" value="HMG_box_dom"/>
</dbReference>
<gene>
    <name evidence="6" type="ORF">LTR05_004231</name>
</gene>
<dbReference type="PANTHER" id="PTHR10270:SF161">
    <property type="entry name" value="SEX-DETERMINING REGION Y PROTEIN"/>
    <property type="match status" value="1"/>
</dbReference>
<dbReference type="CDD" id="cd01389">
    <property type="entry name" value="HMG-box_ROX1-like"/>
    <property type="match status" value="1"/>
</dbReference>
<keyword evidence="4" id="KW-0539">Nucleus</keyword>
<keyword evidence="2 4" id="KW-0238">DNA-binding</keyword>
<dbReference type="SMART" id="SM00398">
    <property type="entry name" value="HMG"/>
    <property type="match status" value="1"/>
</dbReference>
<organism evidence="6 7">
    <name type="scientific">Lithohypha guttulata</name>
    <dbReference type="NCBI Taxonomy" id="1690604"/>
    <lineage>
        <taxon>Eukaryota</taxon>
        <taxon>Fungi</taxon>
        <taxon>Dikarya</taxon>
        <taxon>Ascomycota</taxon>
        <taxon>Pezizomycotina</taxon>
        <taxon>Eurotiomycetes</taxon>
        <taxon>Chaetothyriomycetidae</taxon>
        <taxon>Chaetothyriales</taxon>
        <taxon>Trichomeriaceae</taxon>
        <taxon>Lithohypha</taxon>
    </lineage>
</organism>
<dbReference type="AlphaFoldDB" id="A0AAN7YBN6"/>
<comment type="caution">
    <text evidence="6">The sequence shown here is derived from an EMBL/GenBank/DDBJ whole genome shotgun (WGS) entry which is preliminary data.</text>
</comment>
<dbReference type="Proteomes" id="UP001309876">
    <property type="component" value="Unassembled WGS sequence"/>
</dbReference>
<protein>
    <recommendedName>
        <fullName evidence="5">HMG box domain-containing protein</fullName>
    </recommendedName>
</protein>
<dbReference type="InterPro" id="IPR050140">
    <property type="entry name" value="SRY-related_HMG-box_TF-like"/>
</dbReference>
<sequence>MGRSKILPVRRLSPEVAMQVNLVWEMARGSFAANSDRIVVPQNVVQSIGNAGLEELKYRLSVTLGEVQVIVLGDPSGQNIHIMKHPEVESQHTSMLRMQGKTTSIATIYEAGSQTTVQRPDLRSFGKKSKIPRPPNAFILYRQHFHPSFKQHNKNMHNNDISKELGKRWKAEPEHVKAKYKKLAQELKAKHAVQHPNYQYAPRKPGEKKRRMTTRKLAKLREARNLQETSTFPSPGSASIHTARSSSPTIECDLQITGEEINPAPTAVPDGVTFAQQPIQYQLNDMYTTILPNSFDNIQSIIEKECGVYGTDYVDVIKDVNTCELPEKHLLHANPSVHCIDKQNEWESLIDWHGLNESFRITEAMTHDIEDTMAEQAAGPDGSYHSYEDFGSQWFTNDFCLQELP</sequence>
<evidence type="ECO:0000256" key="4">
    <source>
        <dbReference type="PROSITE-ProRule" id="PRU00267"/>
    </source>
</evidence>
<dbReference type="InterPro" id="IPR036910">
    <property type="entry name" value="HMG_box_dom_sf"/>
</dbReference>
<keyword evidence="7" id="KW-1185">Reference proteome</keyword>
<dbReference type="Pfam" id="PF00505">
    <property type="entry name" value="HMG_box"/>
    <property type="match status" value="1"/>
</dbReference>
<feature type="domain" description="HMG box" evidence="5">
    <location>
        <begin position="131"/>
        <end position="199"/>
    </location>
</feature>